<feature type="region of interest" description="Disordered" evidence="6">
    <location>
        <begin position="621"/>
        <end position="646"/>
    </location>
</feature>
<evidence type="ECO:0000256" key="2">
    <source>
        <dbReference type="ARBA" id="ARBA00022737"/>
    </source>
</evidence>
<evidence type="ECO:0000256" key="4">
    <source>
        <dbReference type="ARBA" id="ARBA00022833"/>
    </source>
</evidence>
<evidence type="ECO:0000256" key="5">
    <source>
        <dbReference type="PROSITE-ProRule" id="PRU00042"/>
    </source>
</evidence>
<dbReference type="PROSITE" id="PS00028">
    <property type="entry name" value="ZINC_FINGER_C2H2_1"/>
    <property type="match status" value="6"/>
</dbReference>
<evidence type="ECO:0000259" key="7">
    <source>
        <dbReference type="PROSITE" id="PS50157"/>
    </source>
</evidence>
<reference evidence="8" key="1">
    <citation type="journal article" date="2023" name="Mol. Biol. Evol.">
        <title>Third-Generation Sequencing Reveals the Adaptive Role of the Epigenome in Three Deep-Sea Polychaetes.</title>
        <authorList>
            <person name="Perez M."/>
            <person name="Aroh O."/>
            <person name="Sun Y."/>
            <person name="Lan Y."/>
            <person name="Juniper S.K."/>
            <person name="Young C.R."/>
            <person name="Angers B."/>
            <person name="Qian P.Y."/>
        </authorList>
    </citation>
    <scope>NUCLEOTIDE SEQUENCE</scope>
    <source>
        <strain evidence="8">R07B-5</strain>
    </source>
</reference>
<evidence type="ECO:0000313" key="8">
    <source>
        <dbReference type="EMBL" id="KAK2188038.1"/>
    </source>
</evidence>
<evidence type="ECO:0000313" key="9">
    <source>
        <dbReference type="Proteomes" id="UP001209878"/>
    </source>
</evidence>
<dbReference type="PROSITE" id="PS50157">
    <property type="entry name" value="ZINC_FINGER_C2H2_2"/>
    <property type="match status" value="2"/>
</dbReference>
<feature type="compositionally biased region" description="Basic and acidic residues" evidence="6">
    <location>
        <begin position="166"/>
        <end position="176"/>
    </location>
</feature>
<keyword evidence="4" id="KW-0862">Zinc</keyword>
<dbReference type="PANTHER" id="PTHR24379">
    <property type="entry name" value="KRAB AND ZINC FINGER DOMAIN-CONTAINING"/>
    <property type="match status" value="1"/>
</dbReference>
<organism evidence="8 9">
    <name type="scientific">Ridgeia piscesae</name>
    <name type="common">Tubeworm</name>
    <dbReference type="NCBI Taxonomy" id="27915"/>
    <lineage>
        <taxon>Eukaryota</taxon>
        <taxon>Metazoa</taxon>
        <taxon>Spiralia</taxon>
        <taxon>Lophotrochozoa</taxon>
        <taxon>Annelida</taxon>
        <taxon>Polychaeta</taxon>
        <taxon>Sedentaria</taxon>
        <taxon>Canalipalpata</taxon>
        <taxon>Sabellida</taxon>
        <taxon>Siboglinidae</taxon>
        <taxon>Ridgeia</taxon>
    </lineage>
</organism>
<dbReference type="InterPro" id="IPR013087">
    <property type="entry name" value="Znf_C2H2_type"/>
</dbReference>
<keyword evidence="1" id="KW-0479">Metal-binding</keyword>
<keyword evidence="3 5" id="KW-0863">Zinc-finger</keyword>
<sequence>MEVTGCAVVTTENQGDTTGSSGIGHIVESVTSGTQEDHLGARVGEGMTHEVKQETAQIDSDNAQSGRADTEMEASGDATSTEKGLGEKSLKNIESLCERIGGGGGGDPSPGVTALDAAPASDFKRLDSVASSDGKVDVSEKVDDGSSEKTHQLDETNDTRVSNTNSHEKDSEDPKKKSSVQTAESLKSHASITEMNDSPQTSSKPVGNVSPSLAVATCNNKRKTCYGRFEYIPTGEKMYRCMYQTGGQCFDNRKAADMHDQAHRVEGQSTKTSLFCHLCDYSVTSTHWYDLIRHLKSQHFVMLTTKQFGCTLCGIVFENEEELSSHLEFHYNSRYKCIYCGVLLMTWKHVQQHVANECTDVKKTTDATYFLGCPYCPLVFHKKTIKKIHTLSHTDAGLICIFCRDDSPWDVWRHLRKHYQQRHAKKLLGNISLLNPPEKYRRPKCHMCQLEFRLQDDFKLHMVKTHDLVPYVSVECDLCQKVYRNEKVRDRHVKKVHVEELKCNKCTYIAKTPLLLKVHQKAEHVERPHMCSECDRTFVSYRELKVHMVRHATRSIHLCKTCGIELKSFAELKRHKLKEHPTVASMSSTSVGRDAIICPECNYRCYSRIALGKHLKKLHPDQELAPDDPDHSYFSSTASPPPVAKRQKVAPVVRAIVKKKLPYVKSLPMKLPKGKKKKKLPKGKERKGHLVEKGVKLRRLKRYGCARLRTIADYHREQRQREAEELMNVTIPAGTGAMAARLSSSSKHNREVVSMVDLDHCYARVDEPSVYTTRVRIENDSKLKMTVFAAAASVGSVVTSNDKMDAAASSDTISARSTPSPDGATLSMQDPILEGASKLVSMLRQQMESGEIGSDLANLLPVSTGTMAADIHDEGIVGLDLMDDGRNIEQQLTDILDSMQQETSPGGASGQHSKTNADALMAFSSNPSTNDMNLESDIQLEACDVVAEHTTLDAEGAREGEGYGMDVDEIELGEADYQLWQENHNSGANIEVQDVPLNLPDTTSCDGLVPPADQETDSGDNSGDNSGDDAANDSCGDEGINSVPSEKQQQQPCLVDHQYY</sequence>
<keyword evidence="9" id="KW-1185">Reference proteome</keyword>
<feature type="domain" description="C2H2-type" evidence="7">
    <location>
        <begin position="308"/>
        <end position="335"/>
    </location>
</feature>
<dbReference type="SMART" id="SM00355">
    <property type="entry name" value="ZnF_C2H2"/>
    <property type="match status" value="11"/>
</dbReference>
<dbReference type="GO" id="GO:0008270">
    <property type="term" value="F:zinc ion binding"/>
    <property type="evidence" value="ECO:0007669"/>
    <property type="project" value="UniProtKB-KW"/>
</dbReference>
<accession>A0AAD9P4K4</accession>
<feature type="region of interest" description="Disordered" evidence="6">
    <location>
        <begin position="997"/>
        <end position="1060"/>
    </location>
</feature>
<dbReference type="PANTHER" id="PTHR24379:SF121">
    <property type="entry name" value="C2H2-TYPE DOMAIN-CONTAINING PROTEIN"/>
    <property type="match status" value="1"/>
</dbReference>
<gene>
    <name evidence="8" type="ORF">NP493_146g02016</name>
</gene>
<keyword evidence="2" id="KW-0677">Repeat</keyword>
<dbReference type="EMBL" id="JAODUO010000146">
    <property type="protein sequence ID" value="KAK2188038.1"/>
    <property type="molecule type" value="Genomic_DNA"/>
</dbReference>
<proteinExistence type="predicted"/>
<feature type="compositionally biased region" description="Polar residues" evidence="6">
    <location>
        <begin position="180"/>
        <end position="208"/>
    </location>
</feature>
<feature type="region of interest" description="Disordered" evidence="6">
    <location>
        <begin position="806"/>
        <end position="826"/>
    </location>
</feature>
<feature type="region of interest" description="Disordered" evidence="6">
    <location>
        <begin position="47"/>
        <end position="208"/>
    </location>
</feature>
<feature type="compositionally biased region" description="Polar residues" evidence="6">
    <location>
        <begin position="54"/>
        <end position="67"/>
    </location>
</feature>
<dbReference type="AlphaFoldDB" id="A0AAD9P4K4"/>
<dbReference type="SUPFAM" id="SSF57667">
    <property type="entry name" value="beta-beta-alpha zinc fingers"/>
    <property type="match status" value="2"/>
</dbReference>
<dbReference type="Proteomes" id="UP001209878">
    <property type="component" value="Unassembled WGS sequence"/>
</dbReference>
<feature type="compositionally biased region" description="Polar residues" evidence="6">
    <location>
        <begin position="809"/>
        <end position="820"/>
    </location>
</feature>
<dbReference type="InterPro" id="IPR036236">
    <property type="entry name" value="Znf_C2H2_sf"/>
</dbReference>
<evidence type="ECO:0000256" key="6">
    <source>
        <dbReference type="SAM" id="MobiDB-lite"/>
    </source>
</evidence>
<dbReference type="FunFam" id="3.30.160.60:FF:000446">
    <property type="entry name" value="Zinc finger protein"/>
    <property type="match status" value="1"/>
</dbReference>
<name>A0AAD9P4K4_RIDPI</name>
<dbReference type="Pfam" id="PF00096">
    <property type="entry name" value="zf-C2H2"/>
    <property type="match status" value="1"/>
</dbReference>
<feature type="compositionally biased region" description="Polar residues" evidence="6">
    <location>
        <begin position="1042"/>
        <end position="1052"/>
    </location>
</feature>
<comment type="caution">
    <text evidence="8">The sequence shown here is derived from an EMBL/GenBank/DDBJ whole genome shotgun (WGS) entry which is preliminary data.</text>
</comment>
<feature type="domain" description="C2H2-type" evidence="7">
    <location>
        <begin position="529"/>
        <end position="556"/>
    </location>
</feature>
<feature type="region of interest" description="Disordered" evidence="6">
    <location>
        <begin position="1"/>
        <end position="24"/>
    </location>
</feature>
<evidence type="ECO:0000256" key="1">
    <source>
        <dbReference type="ARBA" id="ARBA00022723"/>
    </source>
</evidence>
<dbReference type="Gene3D" id="3.30.160.60">
    <property type="entry name" value="Classic Zinc Finger"/>
    <property type="match status" value="4"/>
</dbReference>
<feature type="compositionally biased region" description="Basic and acidic residues" evidence="6">
    <location>
        <begin position="134"/>
        <end position="158"/>
    </location>
</feature>
<feature type="compositionally biased region" description="Polar residues" evidence="6">
    <location>
        <begin position="10"/>
        <end position="20"/>
    </location>
</feature>
<evidence type="ECO:0000256" key="3">
    <source>
        <dbReference type="ARBA" id="ARBA00022771"/>
    </source>
</evidence>
<protein>
    <recommendedName>
        <fullName evidence="7">C2H2-type domain-containing protein</fullName>
    </recommendedName>
</protein>